<gene>
    <name evidence="1" type="ORF">EVAR_10829_1</name>
</gene>
<proteinExistence type="predicted"/>
<dbReference type="AlphaFoldDB" id="A0A4C1YAX6"/>
<organism evidence="1 2">
    <name type="scientific">Eumeta variegata</name>
    <name type="common">Bagworm moth</name>
    <name type="synonym">Eumeta japonica</name>
    <dbReference type="NCBI Taxonomy" id="151549"/>
    <lineage>
        <taxon>Eukaryota</taxon>
        <taxon>Metazoa</taxon>
        <taxon>Ecdysozoa</taxon>
        <taxon>Arthropoda</taxon>
        <taxon>Hexapoda</taxon>
        <taxon>Insecta</taxon>
        <taxon>Pterygota</taxon>
        <taxon>Neoptera</taxon>
        <taxon>Endopterygota</taxon>
        <taxon>Lepidoptera</taxon>
        <taxon>Glossata</taxon>
        <taxon>Ditrysia</taxon>
        <taxon>Tineoidea</taxon>
        <taxon>Psychidae</taxon>
        <taxon>Oiketicinae</taxon>
        <taxon>Eumeta</taxon>
    </lineage>
</organism>
<evidence type="ECO:0000313" key="1">
    <source>
        <dbReference type="EMBL" id="GBP71615.1"/>
    </source>
</evidence>
<keyword evidence="2" id="KW-1185">Reference proteome</keyword>
<sequence>MLEQRAPVLCARIASLETVTGEWERPTSPTISRATNPCTSFKSRKEILCKGTHSRHRKAPMRGVIDDYRQNQNHICGRGRSRRSLPNRISEAGAARVTQRGQYGKPGEIVYDGGRALHGRAGVPCACKICACTTLKN</sequence>
<protein>
    <submittedName>
        <fullName evidence="1">Uncharacterized protein</fullName>
    </submittedName>
</protein>
<name>A0A4C1YAX6_EUMVA</name>
<dbReference type="Proteomes" id="UP000299102">
    <property type="component" value="Unassembled WGS sequence"/>
</dbReference>
<accession>A0A4C1YAX6</accession>
<reference evidence="1 2" key="1">
    <citation type="journal article" date="2019" name="Commun. Biol.">
        <title>The bagworm genome reveals a unique fibroin gene that provides high tensile strength.</title>
        <authorList>
            <person name="Kono N."/>
            <person name="Nakamura H."/>
            <person name="Ohtoshi R."/>
            <person name="Tomita M."/>
            <person name="Numata K."/>
            <person name="Arakawa K."/>
        </authorList>
    </citation>
    <scope>NUCLEOTIDE SEQUENCE [LARGE SCALE GENOMIC DNA]</scope>
</reference>
<comment type="caution">
    <text evidence="1">The sequence shown here is derived from an EMBL/GenBank/DDBJ whole genome shotgun (WGS) entry which is preliminary data.</text>
</comment>
<dbReference type="EMBL" id="BGZK01001114">
    <property type="protein sequence ID" value="GBP71615.1"/>
    <property type="molecule type" value="Genomic_DNA"/>
</dbReference>
<evidence type="ECO:0000313" key="2">
    <source>
        <dbReference type="Proteomes" id="UP000299102"/>
    </source>
</evidence>